<accession>A0A6N6M7G9</accession>
<feature type="compositionally biased region" description="Basic and acidic residues" evidence="1">
    <location>
        <begin position="171"/>
        <end position="182"/>
    </location>
</feature>
<dbReference type="Proteomes" id="UP000435357">
    <property type="component" value="Unassembled WGS sequence"/>
</dbReference>
<proteinExistence type="predicted"/>
<name>A0A6N6M7G9_9FLAO</name>
<evidence type="ECO:0000256" key="2">
    <source>
        <dbReference type="SAM" id="SignalP"/>
    </source>
</evidence>
<dbReference type="InterPro" id="IPR007730">
    <property type="entry name" value="SPOR-like_dom"/>
</dbReference>
<dbReference type="SUPFAM" id="SSF48452">
    <property type="entry name" value="TPR-like"/>
    <property type="match status" value="1"/>
</dbReference>
<evidence type="ECO:0000313" key="4">
    <source>
        <dbReference type="EMBL" id="KAB1065738.1"/>
    </source>
</evidence>
<keyword evidence="5" id="KW-1185">Reference proteome</keyword>
<dbReference type="RefSeq" id="WP_151166563.1">
    <property type="nucleotide sequence ID" value="NZ_WACR01000002.1"/>
</dbReference>
<evidence type="ECO:0000313" key="5">
    <source>
        <dbReference type="Proteomes" id="UP000435357"/>
    </source>
</evidence>
<feature type="signal peptide" evidence="2">
    <location>
        <begin position="1"/>
        <end position="19"/>
    </location>
</feature>
<dbReference type="InterPro" id="IPR011990">
    <property type="entry name" value="TPR-like_helical_dom_sf"/>
</dbReference>
<sequence length="403" mass="46933">MKKIALVLAGALLALTVTAQRMTDEEFSETFKKGILHLSNNKLQLAEENFKTLHQEDEDNKNVTYLLGQTYARQGEQLPKAIELLESSIKAYTPNYKKTDPTEKRVSEYAYYYLLMAYSKNGDCDKTLNALNQFYTIYSYENEWYLVDAQELFRNCKPKEPEAEPEEQIVQEEKPVEKEKPKPYKYPEQKHIIGTKDIQYTYKGMEWGIQVAAVLEPVYTYEFPGLRNIEVYMDNNGVYRYIIGHFMFKSQAERLLKLIKKKGYNDAFLVNVKDKQKFSEQVITIDQDNVNKKIVGKVDFRVQIGAFRGDTVPDHLMEIYLKLDSISETQVNDLTIMTVGSFDTYEEASFYKELVQDLGVKDAFVAAFNYNRKVDLRHAIMHIKEQQKAIENRKKKESETSSQ</sequence>
<dbReference type="GO" id="GO:0042834">
    <property type="term" value="F:peptidoglycan binding"/>
    <property type="evidence" value="ECO:0007669"/>
    <property type="project" value="InterPro"/>
</dbReference>
<dbReference type="EMBL" id="WACR01000002">
    <property type="protein sequence ID" value="KAB1065738.1"/>
    <property type="molecule type" value="Genomic_DNA"/>
</dbReference>
<organism evidence="4 5">
    <name type="scientific">Salibacter halophilus</name>
    <dbReference type="NCBI Taxonomy" id="1803916"/>
    <lineage>
        <taxon>Bacteria</taxon>
        <taxon>Pseudomonadati</taxon>
        <taxon>Bacteroidota</taxon>
        <taxon>Flavobacteriia</taxon>
        <taxon>Flavobacteriales</taxon>
        <taxon>Salibacteraceae</taxon>
        <taxon>Salibacter</taxon>
    </lineage>
</organism>
<feature type="region of interest" description="Disordered" evidence="1">
    <location>
        <begin position="160"/>
        <end position="182"/>
    </location>
</feature>
<evidence type="ECO:0000256" key="1">
    <source>
        <dbReference type="SAM" id="MobiDB-lite"/>
    </source>
</evidence>
<keyword evidence="2" id="KW-0732">Signal</keyword>
<dbReference type="OrthoDB" id="1119072at2"/>
<dbReference type="Gene3D" id="1.25.40.10">
    <property type="entry name" value="Tetratricopeptide repeat domain"/>
    <property type="match status" value="1"/>
</dbReference>
<reference evidence="4 5" key="1">
    <citation type="submission" date="2019-09" db="EMBL/GenBank/DDBJ databases">
        <title>Genomes of Cryomorphaceae.</title>
        <authorList>
            <person name="Bowman J.P."/>
        </authorList>
    </citation>
    <scope>NUCLEOTIDE SEQUENCE [LARGE SCALE GENOMIC DNA]</scope>
    <source>
        <strain evidence="4 5">KCTC 52047</strain>
    </source>
</reference>
<dbReference type="Pfam" id="PF05036">
    <property type="entry name" value="SPOR"/>
    <property type="match status" value="1"/>
</dbReference>
<dbReference type="AlphaFoldDB" id="A0A6N6M7G9"/>
<comment type="caution">
    <text evidence="4">The sequence shown here is derived from an EMBL/GenBank/DDBJ whole genome shotgun (WGS) entry which is preliminary data.</text>
</comment>
<feature type="chain" id="PRO_5026955550" description="SPOR domain-containing protein" evidence="2">
    <location>
        <begin position="20"/>
        <end position="403"/>
    </location>
</feature>
<feature type="domain" description="SPOR" evidence="3">
    <location>
        <begin position="234"/>
        <end position="270"/>
    </location>
</feature>
<evidence type="ECO:0000259" key="3">
    <source>
        <dbReference type="Pfam" id="PF05036"/>
    </source>
</evidence>
<gene>
    <name evidence="4" type="ORF">F3059_03510</name>
</gene>
<protein>
    <recommendedName>
        <fullName evidence="3">SPOR domain-containing protein</fullName>
    </recommendedName>
</protein>